<dbReference type="PROSITE" id="PS51007">
    <property type="entry name" value="CYTC"/>
    <property type="match status" value="1"/>
</dbReference>
<dbReference type="InterPro" id="IPR004852">
    <property type="entry name" value="Di-haem_cyt_c_peroxidsae"/>
</dbReference>
<comment type="subcellular location">
    <subcellularLocation>
        <location evidence="1">Cell envelope</location>
    </subcellularLocation>
</comment>
<dbReference type="SUPFAM" id="SSF46626">
    <property type="entry name" value="Cytochrome c"/>
    <property type="match status" value="1"/>
</dbReference>
<dbReference type="GO" id="GO:0009055">
    <property type="term" value="F:electron transfer activity"/>
    <property type="evidence" value="ECO:0007669"/>
    <property type="project" value="InterPro"/>
</dbReference>
<dbReference type="Proteomes" id="UP000254771">
    <property type="component" value="Unassembled WGS sequence"/>
</dbReference>
<feature type="signal peptide" evidence="7">
    <location>
        <begin position="1"/>
        <end position="26"/>
    </location>
</feature>
<accession>A0A370DN65</accession>
<proteinExistence type="predicted"/>
<dbReference type="InterPro" id="IPR036909">
    <property type="entry name" value="Cyt_c-like_dom_sf"/>
</dbReference>
<dbReference type="Gene3D" id="1.10.760.10">
    <property type="entry name" value="Cytochrome c-like domain"/>
    <property type="match status" value="1"/>
</dbReference>
<evidence type="ECO:0000256" key="3">
    <source>
        <dbReference type="ARBA" id="ARBA00022723"/>
    </source>
</evidence>
<name>A0A370DN65_9GAMM</name>
<dbReference type="GO" id="GO:0046872">
    <property type="term" value="F:metal ion binding"/>
    <property type="evidence" value="ECO:0007669"/>
    <property type="project" value="UniProtKB-KW"/>
</dbReference>
<dbReference type="EMBL" id="QFXE01000010">
    <property type="protein sequence ID" value="RDH86273.1"/>
    <property type="molecule type" value="Genomic_DNA"/>
</dbReference>
<comment type="caution">
    <text evidence="9">The sequence shown here is derived from an EMBL/GenBank/DDBJ whole genome shotgun (WGS) entry which is preliminary data.</text>
</comment>
<feature type="domain" description="Cytochrome c" evidence="8">
    <location>
        <begin position="47"/>
        <end position="165"/>
    </location>
</feature>
<keyword evidence="4" id="KW-0560">Oxidoreductase</keyword>
<evidence type="ECO:0000256" key="1">
    <source>
        <dbReference type="ARBA" id="ARBA00004196"/>
    </source>
</evidence>
<keyword evidence="2 6" id="KW-0349">Heme</keyword>
<evidence type="ECO:0000256" key="6">
    <source>
        <dbReference type="PROSITE-ProRule" id="PRU00433"/>
    </source>
</evidence>
<dbReference type="PANTHER" id="PTHR30600">
    <property type="entry name" value="CYTOCHROME C PEROXIDASE-RELATED"/>
    <property type="match status" value="1"/>
</dbReference>
<evidence type="ECO:0000313" key="10">
    <source>
        <dbReference type="Proteomes" id="UP000254771"/>
    </source>
</evidence>
<reference evidence="9 10" key="1">
    <citation type="journal article" date="2018" name="ISME J.">
        <title>Endosymbiont genomes yield clues of tubeworm success.</title>
        <authorList>
            <person name="Li Y."/>
            <person name="Liles M.R."/>
            <person name="Halanych K.M."/>
        </authorList>
    </citation>
    <scope>NUCLEOTIDE SEQUENCE [LARGE SCALE GENOMIC DNA]</scope>
    <source>
        <strain evidence="9">A1462</strain>
    </source>
</reference>
<evidence type="ECO:0000256" key="2">
    <source>
        <dbReference type="ARBA" id="ARBA00022617"/>
    </source>
</evidence>
<dbReference type="GO" id="GO:0004130">
    <property type="term" value="F:cytochrome-c peroxidase activity"/>
    <property type="evidence" value="ECO:0007669"/>
    <property type="project" value="TreeGrafter"/>
</dbReference>
<dbReference type="GO" id="GO:0020037">
    <property type="term" value="F:heme binding"/>
    <property type="evidence" value="ECO:0007669"/>
    <property type="project" value="InterPro"/>
</dbReference>
<dbReference type="InterPro" id="IPR009056">
    <property type="entry name" value="Cyt_c-like_dom"/>
</dbReference>
<evidence type="ECO:0000256" key="5">
    <source>
        <dbReference type="ARBA" id="ARBA00023004"/>
    </source>
</evidence>
<evidence type="ECO:0000259" key="8">
    <source>
        <dbReference type="PROSITE" id="PS51007"/>
    </source>
</evidence>
<sequence length="165" mass="17746">MDTYLTNSIRIILFLLIVLTASSISAADVELDEPILPLPLAQDLAPKVVAIGDKLFHDPCLSHDNTISCAHCHRLATGGTDMLPKSFGIRGQTGAIKAPTVYNSAFNFVQFWDGRAATLEEQVSGPINHPLEMGSSWLEVVNKLKADPEVTVGGSLPLYSQSSTI</sequence>
<dbReference type="InterPro" id="IPR051395">
    <property type="entry name" value="Cytochrome_c_Peroxidase/MauG"/>
</dbReference>
<organism evidence="9 10">
    <name type="scientific">endosymbiont of Escarpia spicata</name>
    <dbReference type="NCBI Taxonomy" id="2200908"/>
    <lineage>
        <taxon>Bacteria</taxon>
        <taxon>Pseudomonadati</taxon>
        <taxon>Pseudomonadota</taxon>
        <taxon>Gammaproteobacteria</taxon>
        <taxon>sulfur-oxidizing symbionts</taxon>
    </lineage>
</organism>
<feature type="chain" id="PRO_5017083529" description="Cytochrome c domain-containing protein" evidence="7">
    <location>
        <begin position="27"/>
        <end position="165"/>
    </location>
</feature>
<dbReference type="AlphaFoldDB" id="A0A370DN65"/>
<dbReference type="Pfam" id="PF03150">
    <property type="entry name" value="CCP_MauG"/>
    <property type="match status" value="1"/>
</dbReference>
<evidence type="ECO:0000313" key="9">
    <source>
        <dbReference type="EMBL" id="RDH86273.1"/>
    </source>
</evidence>
<gene>
    <name evidence="9" type="ORF">DIZ78_08850</name>
</gene>
<protein>
    <recommendedName>
        <fullName evidence="8">Cytochrome c domain-containing protein</fullName>
    </recommendedName>
</protein>
<keyword evidence="5 6" id="KW-0408">Iron</keyword>
<keyword evidence="7" id="KW-0732">Signal</keyword>
<keyword evidence="3 6" id="KW-0479">Metal-binding</keyword>
<dbReference type="PANTHER" id="PTHR30600:SF7">
    <property type="entry name" value="CYTOCHROME C PEROXIDASE-RELATED"/>
    <property type="match status" value="1"/>
</dbReference>
<dbReference type="GO" id="GO:0030313">
    <property type="term" value="C:cell envelope"/>
    <property type="evidence" value="ECO:0007669"/>
    <property type="project" value="UniProtKB-SubCell"/>
</dbReference>
<evidence type="ECO:0000256" key="7">
    <source>
        <dbReference type="SAM" id="SignalP"/>
    </source>
</evidence>
<keyword evidence="10" id="KW-1185">Reference proteome</keyword>
<evidence type="ECO:0000256" key="4">
    <source>
        <dbReference type="ARBA" id="ARBA00023002"/>
    </source>
</evidence>